<organism evidence="2 3">
    <name type="scientific">Serendipita vermifera MAFF 305830</name>
    <dbReference type="NCBI Taxonomy" id="933852"/>
    <lineage>
        <taxon>Eukaryota</taxon>
        <taxon>Fungi</taxon>
        <taxon>Dikarya</taxon>
        <taxon>Basidiomycota</taxon>
        <taxon>Agaricomycotina</taxon>
        <taxon>Agaricomycetes</taxon>
        <taxon>Sebacinales</taxon>
        <taxon>Serendipitaceae</taxon>
        <taxon>Serendipita</taxon>
    </lineage>
</organism>
<dbReference type="SUPFAM" id="SSF81901">
    <property type="entry name" value="HCP-like"/>
    <property type="match status" value="1"/>
</dbReference>
<keyword evidence="3" id="KW-1185">Reference proteome</keyword>
<proteinExistence type="predicted"/>
<evidence type="ECO:0000313" key="2">
    <source>
        <dbReference type="EMBL" id="KIM21005.1"/>
    </source>
</evidence>
<evidence type="ECO:0000259" key="1">
    <source>
        <dbReference type="Pfam" id="PF12770"/>
    </source>
</evidence>
<dbReference type="PANTHER" id="PTHR19959:SF119">
    <property type="entry name" value="FUNGAL LIPASE-LIKE DOMAIN-CONTAINING PROTEIN"/>
    <property type="match status" value="1"/>
</dbReference>
<sequence length="1051" mass="116394">MVWSCIPEPSSLLKVPLLEYHEFFLSNPRTSPIQASLSSSIKLTSSSSSTVENEDFAKYVSLKNENAESDIRVGYPLLFSREDLDSSYAMMVHFRKKETMASRLNMIGCGYYAQYQETGKKTDLEGAISAHQKAVYSASIFHSQLAEYTNDLGTALRDLFFLTGDRPVIDKAIALHLHALTFTKNEDQEMITLLDGLANCFVSRFEGFGALSDLEDAITLRRKAVKLTAESDRNFPPLLNNLGAVLKMRFERTGQLTDLENAISSLQKGVDITQDGHPDKISRMSNLVNALHARFEHQGGLADLEKAISMWETVVDVIPDGHSDKAVILGNLGSALQTRFERDGSPRDLENAIIRSHHAIALTPDGHPYKASWIINLANSFRSRFLLVGSLSDLNQSISLGRIAAESTPNKNPDKSSFLNSLAVALETRFRRTGSLPDMDDAISILQSALDLTPDGHPDNSSRLNNLARSLHSRFERNGSRDDLDQAINFWQSADKLTPDDHPTANSTSAPPMDRFRAARTWARVCTAYSRNPLDAYGCAISLLPRIAWLGIAVTDQHTLLAQVGDIVRDAVAAAIRLNEYELAVEWAEQGRSIVWQNILGLRNPLQELRNSQPQLADQLETISRKLEGSTSYPGVSDMSDTMSMDDIAQKSMELAVEWERIIEEIRKTPNFEAFLKAKKFKELAPAALRGPVIILNVGSSRCDALILSLKDPVVKDVSIINVPLTGFSYEMGKGSFSDMMKLLSLAGVRARSVRKSERIISPMDVNAKFKVVLAELWSHVVEPIMKELAYEAKGSNLPRVWWCATGPLAFLPIHAAGLYDAKETGEKITDYVVSSYTPTLTAILSHPQPNLSSDFQILTVAQPSTPYAPPIPHTEEEVKFIEELVGDLNFVKLTGEDATLERVLRGMKESNWVHLACHGQQCIDEPMKSSLFLHDKTLELAEIVKQSFPKAEFAFLSACQTATGDQKIAEESVHLAAGMFLAGYRGVIATMWSINDSDAPQVAKEVYRHILKDGKPTSQAAAYALHQAVEQLRVSSANFISWVPFIHIGY</sequence>
<dbReference type="InterPro" id="IPR011990">
    <property type="entry name" value="TPR-like_helical_dom_sf"/>
</dbReference>
<name>A0A0C3A8P0_SERVB</name>
<dbReference type="Gene3D" id="1.25.40.10">
    <property type="entry name" value="Tetratricopeptide repeat domain"/>
    <property type="match status" value="2"/>
</dbReference>
<dbReference type="HOGENOM" id="CLU_001305_5_1_1"/>
<evidence type="ECO:0000313" key="3">
    <source>
        <dbReference type="Proteomes" id="UP000054097"/>
    </source>
</evidence>
<reference evidence="2 3" key="1">
    <citation type="submission" date="2014-04" db="EMBL/GenBank/DDBJ databases">
        <authorList>
            <consortium name="DOE Joint Genome Institute"/>
            <person name="Kuo A."/>
            <person name="Zuccaro A."/>
            <person name="Kohler A."/>
            <person name="Nagy L.G."/>
            <person name="Floudas D."/>
            <person name="Copeland A."/>
            <person name="Barry K.W."/>
            <person name="Cichocki N."/>
            <person name="Veneault-Fourrey C."/>
            <person name="LaButti K."/>
            <person name="Lindquist E.A."/>
            <person name="Lipzen A."/>
            <person name="Lundell T."/>
            <person name="Morin E."/>
            <person name="Murat C."/>
            <person name="Sun H."/>
            <person name="Tunlid A."/>
            <person name="Henrissat B."/>
            <person name="Grigoriev I.V."/>
            <person name="Hibbett D.S."/>
            <person name="Martin F."/>
            <person name="Nordberg H.P."/>
            <person name="Cantor M.N."/>
            <person name="Hua S.X."/>
        </authorList>
    </citation>
    <scope>NUCLEOTIDE SEQUENCE [LARGE SCALE GENOMIC DNA]</scope>
    <source>
        <strain evidence="2 3">MAFF 305830</strain>
    </source>
</reference>
<dbReference type="STRING" id="933852.A0A0C3A8P0"/>
<dbReference type="Pfam" id="PF12770">
    <property type="entry name" value="CHAT"/>
    <property type="match status" value="1"/>
</dbReference>
<gene>
    <name evidence="2" type="ORF">M408DRAFT_305754</name>
</gene>
<dbReference type="InterPro" id="IPR024983">
    <property type="entry name" value="CHAT_dom"/>
</dbReference>
<protein>
    <recommendedName>
        <fullName evidence="1">CHAT domain-containing protein</fullName>
    </recommendedName>
</protein>
<dbReference type="PANTHER" id="PTHR19959">
    <property type="entry name" value="KINESIN LIGHT CHAIN"/>
    <property type="match status" value="1"/>
</dbReference>
<dbReference type="OrthoDB" id="9991317at2759"/>
<dbReference type="AlphaFoldDB" id="A0A0C3A8P0"/>
<reference evidence="3" key="2">
    <citation type="submission" date="2015-01" db="EMBL/GenBank/DDBJ databases">
        <title>Evolutionary Origins and Diversification of the Mycorrhizal Mutualists.</title>
        <authorList>
            <consortium name="DOE Joint Genome Institute"/>
            <consortium name="Mycorrhizal Genomics Consortium"/>
            <person name="Kohler A."/>
            <person name="Kuo A."/>
            <person name="Nagy L.G."/>
            <person name="Floudas D."/>
            <person name="Copeland A."/>
            <person name="Barry K.W."/>
            <person name="Cichocki N."/>
            <person name="Veneault-Fourrey C."/>
            <person name="LaButti K."/>
            <person name="Lindquist E.A."/>
            <person name="Lipzen A."/>
            <person name="Lundell T."/>
            <person name="Morin E."/>
            <person name="Murat C."/>
            <person name="Riley R."/>
            <person name="Ohm R."/>
            <person name="Sun H."/>
            <person name="Tunlid A."/>
            <person name="Henrissat B."/>
            <person name="Grigoriev I.V."/>
            <person name="Hibbett D.S."/>
            <person name="Martin F."/>
        </authorList>
    </citation>
    <scope>NUCLEOTIDE SEQUENCE [LARGE SCALE GENOMIC DNA]</scope>
    <source>
        <strain evidence="3">MAFF 305830</strain>
    </source>
</reference>
<dbReference type="EMBL" id="KN824397">
    <property type="protein sequence ID" value="KIM21005.1"/>
    <property type="molecule type" value="Genomic_DNA"/>
</dbReference>
<dbReference type="Proteomes" id="UP000054097">
    <property type="component" value="Unassembled WGS sequence"/>
</dbReference>
<feature type="domain" description="CHAT" evidence="1">
    <location>
        <begin position="773"/>
        <end position="1050"/>
    </location>
</feature>
<accession>A0A0C3A8P0</accession>
<dbReference type="Pfam" id="PF13374">
    <property type="entry name" value="TPR_10"/>
    <property type="match status" value="2"/>
</dbReference>